<accession>A0A318FGN6</accession>
<dbReference type="GO" id="GO:0006974">
    <property type="term" value="P:DNA damage response"/>
    <property type="evidence" value="ECO:0007669"/>
    <property type="project" value="TreeGrafter"/>
</dbReference>
<gene>
    <name evidence="3" type="ORF">DET57_11880</name>
</gene>
<dbReference type="NCBIfam" id="NF008492">
    <property type="entry name" value="PRK11403.1"/>
    <property type="match status" value="1"/>
</dbReference>
<dbReference type="Proteomes" id="UP000247485">
    <property type="component" value="Unassembled WGS sequence"/>
</dbReference>
<name>A0A318FGN6_KLEOX</name>
<feature type="domain" description="YiaAB two helix" evidence="2">
    <location>
        <begin position="6"/>
        <end position="52"/>
    </location>
</feature>
<feature type="transmembrane region" description="Helical" evidence="1">
    <location>
        <begin position="92"/>
        <end position="109"/>
    </location>
</feature>
<feature type="transmembrane region" description="Helical" evidence="1">
    <location>
        <begin position="29"/>
        <end position="48"/>
    </location>
</feature>
<keyword evidence="1" id="KW-1133">Transmembrane helix</keyword>
<keyword evidence="1" id="KW-0812">Transmembrane</keyword>
<comment type="caution">
    <text evidence="3">The sequence shown here is derived from an EMBL/GenBank/DDBJ whole genome shotgun (WGS) entry which is preliminary data.</text>
</comment>
<dbReference type="PANTHER" id="PTHR37290:SF2">
    <property type="entry name" value="INNER MEMBRANE PROTEIN YIAB"/>
    <property type="match status" value="1"/>
</dbReference>
<dbReference type="EMBL" id="QJJG01000018">
    <property type="protein sequence ID" value="PXW40024.1"/>
    <property type="molecule type" value="Genomic_DNA"/>
</dbReference>
<evidence type="ECO:0000313" key="4">
    <source>
        <dbReference type="Proteomes" id="UP000247485"/>
    </source>
</evidence>
<dbReference type="RefSeq" id="WP_110276258.1">
    <property type="nucleotide sequence ID" value="NZ_QJJG01000018.1"/>
</dbReference>
<dbReference type="InterPro" id="IPR008024">
    <property type="entry name" value="YiaAB"/>
</dbReference>
<dbReference type="InterPro" id="IPR038972">
    <property type="entry name" value="YiaA-like"/>
</dbReference>
<dbReference type="Pfam" id="PF05360">
    <property type="entry name" value="YiaAB"/>
    <property type="match status" value="1"/>
</dbReference>
<dbReference type="GO" id="GO:0005886">
    <property type="term" value="C:plasma membrane"/>
    <property type="evidence" value="ECO:0007669"/>
    <property type="project" value="TreeGrafter"/>
</dbReference>
<evidence type="ECO:0000259" key="2">
    <source>
        <dbReference type="Pfam" id="PF05360"/>
    </source>
</evidence>
<feature type="transmembrane region" description="Helical" evidence="1">
    <location>
        <begin position="69"/>
        <end position="86"/>
    </location>
</feature>
<keyword evidence="1" id="KW-0472">Membrane</keyword>
<evidence type="ECO:0000313" key="3">
    <source>
        <dbReference type="EMBL" id="PXW40024.1"/>
    </source>
</evidence>
<proteinExistence type="predicted"/>
<dbReference type="AlphaFoldDB" id="A0A318FGN6"/>
<feature type="transmembrane region" description="Helical" evidence="1">
    <location>
        <begin position="5"/>
        <end position="23"/>
    </location>
</feature>
<protein>
    <submittedName>
        <fullName evidence="3">Putative membrane protein YiaA</fullName>
    </submittedName>
</protein>
<reference evidence="3 4" key="1">
    <citation type="submission" date="2018-05" db="EMBL/GenBank/DDBJ databases">
        <title>Freshwater and sediment microbial communities from various areas in North America, analyzing microbe dynamics in response to fracking.</title>
        <authorList>
            <person name="Lamendella R."/>
        </authorList>
    </citation>
    <scope>NUCLEOTIDE SEQUENCE [LARGE SCALE GENOMIC DNA]</scope>
    <source>
        <strain evidence="3 4">67</strain>
    </source>
</reference>
<sequence length="125" mass="14034">MKNNIISRLLMAIGGLVYLVGIWRTCPQFSDKGYFLGVLVMGIFAMLAHQRTMQEERKKDDGFASLCRLVLLLSVGLLMVGAWFVPTGWDEKIIYVAAWFVCLYGASTLPRKTVSKHMAQQDSAE</sequence>
<evidence type="ECO:0000256" key="1">
    <source>
        <dbReference type="SAM" id="Phobius"/>
    </source>
</evidence>
<dbReference type="PANTHER" id="PTHR37290">
    <property type="entry name" value="INNER MEMBRANE PROTEIN YIAA-RELATED"/>
    <property type="match status" value="1"/>
</dbReference>
<organism evidence="3 4">
    <name type="scientific">Klebsiella oxytoca</name>
    <dbReference type="NCBI Taxonomy" id="571"/>
    <lineage>
        <taxon>Bacteria</taxon>
        <taxon>Pseudomonadati</taxon>
        <taxon>Pseudomonadota</taxon>
        <taxon>Gammaproteobacteria</taxon>
        <taxon>Enterobacterales</taxon>
        <taxon>Enterobacteriaceae</taxon>
        <taxon>Klebsiella/Raoultella group</taxon>
        <taxon>Klebsiella</taxon>
    </lineage>
</organism>